<evidence type="ECO:0000313" key="12">
    <source>
        <dbReference type="EMBL" id="EDQ89779.1"/>
    </source>
</evidence>
<keyword evidence="13" id="KW-1185">Reference proteome</keyword>
<feature type="transmembrane region" description="Helical" evidence="11">
    <location>
        <begin position="31"/>
        <end position="49"/>
    </location>
</feature>
<dbReference type="OMA" id="DEFRSAN"/>
<organism evidence="12 13">
    <name type="scientific">Monosiga brevicollis</name>
    <name type="common">Choanoflagellate</name>
    <dbReference type="NCBI Taxonomy" id="81824"/>
    <lineage>
        <taxon>Eukaryota</taxon>
        <taxon>Choanoflagellata</taxon>
        <taxon>Craspedida</taxon>
        <taxon>Salpingoecidae</taxon>
        <taxon>Monosiga</taxon>
    </lineage>
</organism>
<evidence type="ECO:0000256" key="1">
    <source>
        <dbReference type="ARBA" id="ARBA00004477"/>
    </source>
</evidence>
<dbReference type="Pfam" id="PF03062">
    <property type="entry name" value="MBOAT"/>
    <property type="match status" value="1"/>
</dbReference>
<evidence type="ECO:0000256" key="11">
    <source>
        <dbReference type="SAM" id="Phobius"/>
    </source>
</evidence>
<evidence type="ECO:0000256" key="8">
    <source>
        <dbReference type="ARBA" id="ARBA00022989"/>
    </source>
</evidence>
<sequence length="234" mass="27553">MAYFIAAPTLCYELNFPLTERIRWRFLARRLFEMLVMSAMILSIGQQWIEPTVLNTFKDTTHPSLFSLIDRALKLSLPNNLMWLCLFFMYFHSTLNAMGEVLRFGDRQFYRDWWNATSVTYFWKNWNIPVHKWAVRHVYRPLVGQGFSKLQAQLAVFFLSAVFHELLVSVPLCMFRMWAFTAMAMQVPLALFADRHFNGSQYGNVVVWASLFFGQPAAVMLYVQAYLAQQQREQ</sequence>
<dbReference type="PANTHER" id="PTHR10408:SF7">
    <property type="entry name" value="DIACYLGLYCEROL O-ACYLTRANSFERASE 1"/>
    <property type="match status" value="1"/>
</dbReference>
<feature type="transmembrane region" description="Helical" evidence="11">
    <location>
        <begin position="81"/>
        <end position="102"/>
    </location>
</feature>
<evidence type="ECO:0000256" key="6">
    <source>
        <dbReference type="ARBA" id="ARBA00022692"/>
    </source>
</evidence>
<dbReference type="EMBL" id="CH991549">
    <property type="protein sequence ID" value="EDQ89779.1"/>
    <property type="molecule type" value="Genomic_DNA"/>
</dbReference>
<comment type="subcellular location">
    <subcellularLocation>
        <location evidence="1">Endoplasmic reticulum membrane</location>
        <topology evidence="1">Multi-pass membrane protein</topology>
    </subcellularLocation>
</comment>
<dbReference type="KEGG" id="mbr:MONBRDRAFT_20830"/>
<dbReference type="InterPro" id="IPR014371">
    <property type="entry name" value="Oat_ACAT_DAG_ARE"/>
</dbReference>
<evidence type="ECO:0000256" key="4">
    <source>
        <dbReference type="ARBA" id="ARBA00013244"/>
    </source>
</evidence>
<keyword evidence="5" id="KW-0808">Transferase</keyword>
<feature type="transmembrane region" description="Helical" evidence="11">
    <location>
        <begin position="205"/>
        <end position="228"/>
    </location>
</feature>
<dbReference type="GO" id="GO:0004144">
    <property type="term" value="F:diacylglycerol O-acyltransferase activity"/>
    <property type="evidence" value="ECO:0007669"/>
    <property type="project" value="UniProtKB-EC"/>
</dbReference>
<dbReference type="Proteomes" id="UP000001357">
    <property type="component" value="Unassembled WGS sequence"/>
</dbReference>
<reference evidence="12 13" key="1">
    <citation type="journal article" date="2008" name="Nature">
        <title>The genome of the choanoflagellate Monosiga brevicollis and the origin of metazoans.</title>
        <authorList>
            <consortium name="JGI Sequencing"/>
            <person name="King N."/>
            <person name="Westbrook M.J."/>
            <person name="Young S.L."/>
            <person name="Kuo A."/>
            <person name="Abedin M."/>
            <person name="Chapman J."/>
            <person name="Fairclough S."/>
            <person name="Hellsten U."/>
            <person name="Isogai Y."/>
            <person name="Letunic I."/>
            <person name="Marr M."/>
            <person name="Pincus D."/>
            <person name="Putnam N."/>
            <person name="Rokas A."/>
            <person name="Wright K.J."/>
            <person name="Zuzow R."/>
            <person name="Dirks W."/>
            <person name="Good M."/>
            <person name="Goodstein D."/>
            <person name="Lemons D."/>
            <person name="Li W."/>
            <person name="Lyons J.B."/>
            <person name="Morris A."/>
            <person name="Nichols S."/>
            <person name="Richter D.J."/>
            <person name="Salamov A."/>
            <person name="Bork P."/>
            <person name="Lim W.A."/>
            <person name="Manning G."/>
            <person name="Miller W.T."/>
            <person name="McGinnis W."/>
            <person name="Shapiro H."/>
            <person name="Tjian R."/>
            <person name="Grigoriev I.V."/>
            <person name="Rokhsar D."/>
        </authorList>
    </citation>
    <scope>NUCLEOTIDE SEQUENCE [LARGE SCALE GENOMIC DNA]</scope>
    <source>
        <strain evidence="13">MX1 / ATCC 50154</strain>
    </source>
</reference>
<accession>A9UY12</accession>
<keyword evidence="8 11" id="KW-1133">Transmembrane helix</keyword>
<dbReference type="STRING" id="81824.A9UY12"/>
<evidence type="ECO:0000256" key="3">
    <source>
        <dbReference type="ARBA" id="ARBA00009010"/>
    </source>
</evidence>
<evidence type="ECO:0000256" key="2">
    <source>
        <dbReference type="ARBA" id="ARBA00005189"/>
    </source>
</evidence>
<comment type="similarity">
    <text evidence="3">Belongs to the membrane-bound acyltransferase family. Sterol o-acyltransferase subfamily.</text>
</comment>
<keyword evidence="7" id="KW-0256">Endoplasmic reticulum</keyword>
<dbReference type="GeneID" id="5890439"/>
<keyword evidence="9 11" id="KW-0472">Membrane</keyword>
<dbReference type="EC" id="2.3.1.20" evidence="4"/>
<dbReference type="RefSeq" id="XP_001745201.1">
    <property type="nucleotide sequence ID" value="XM_001745149.1"/>
</dbReference>
<feature type="transmembrane region" description="Helical" evidence="11">
    <location>
        <begin position="154"/>
        <end position="179"/>
    </location>
</feature>
<evidence type="ECO:0000256" key="7">
    <source>
        <dbReference type="ARBA" id="ARBA00022824"/>
    </source>
</evidence>
<evidence type="ECO:0000313" key="13">
    <source>
        <dbReference type="Proteomes" id="UP000001357"/>
    </source>
</evidence>
<keyword evidence="10" id="KW-0012">Acyltransferase</keyword>
<comment type="pathway">
    <text evidence="2">Lipid metabolism.</text>
</comment>
<gene>
    <name evidence="12" type="ORF">MONBRDRAFT_20830</name>
</gene>
<evidence type="ECO:0000256" key="5">
    <source>
        <dbReference type="ARBA" id="ARBA00022679"/>
    </source>
</evidence>
<dbReference type="InterPro" id="IPR004299">
    <property type="entry name" value="MBOAT_fam"/>
</dbReference>
<dbReference type="AlphaFoldDB" id="A9UY12"/>
<evidence type="ECO:0000256" key="9">
    <source>
        <dbReference type="ARBA" id="ARBA00023136"/>
    </source>
</evidence>
<evidence type="ECO:0000256" key="10">
    <source>
        <dbReference type="ARBA" id="ARBA00023315"/>
    </source>
</evidence>
<dbReference type="InParanoid" id="A9UY12"/>
<protein>
    <recommendedName>
        <fullName evidence="4">diacylglycerol O-acyltransferase</fullName>
        <ecNumber evidence="4">2.3.1.20</ecNumber>
    </recommendedName>
</protein>
<name>A9UY12_MONBE</name>
<dbReference type="GO" id="GO:0005789">
    <property type="term" value="C:endoplasmic reticulum membrane"/>
    <property type="evidence" value="ECO:0007669"/>
    <property type="project" value="UniProtKB-SubCell"/>
</dbReference>
<keyword evidence="6 11" id="KW-0812">Transmembrane</keyword>
<proteinExistence type="inferred from homology"/>
<dbReference type="PANTHER" id="PTHR10408">
    <property type="entry name" value="STEROL O-ACYLTRANSFERASE"/>
    <property type="match status" value="1"/>
</dbReference>
<dbReference type="eggNOG" id="KOG0380">
    <property type="taxonomic scope" value="Eukaryota"/>
</dbReference>